<organism evidence="3 4">
    <name type="scientific">Collybia nuda</name>
    <dbReference type="NCBI Taxonomy" id="64659"/>
    <lineage>
        <taxon>Eukaryota</taxon>
        <taxon>Fungi</taxon>
        <taxon>Dikarya</taxon>
        <taxon>Basidiomycota</taxon>
        <taxon>Agaricomycotina</taxon>
        <taxon>Agaricomycetes</taxon>
        <taxon>Agaricomycetidae</taxon>
        <taxon>Agaricales</taxon>
        <taxon>Tricholomatineae</taxon>
        <taxon>Clitocybaceae</taxon>
        <taxon>Collybia</taxon>
    </lineage>
</organism>
<feature type="compositionally biased region" description="Low complexity" evidence="1">
    <location>
        <begin position="99"/>
        <end position="109"/>
    </location>
</feature>
<comment type="caution">
    <text evidence="3">The sequence shown here is derived from an EMBL/GenBank/DDBJ whole genome shotgun (WGS) entry which is preliminary data.</text>
</comment>
<feature type="compositionally biased region" description="Basic and acidic residues" evidence="1">
    <location>
        <begin position="73"/>
        <end position="82"/>
    </location>
</feature>
<name>A0A9P5Y7H1_9AGAR</name>
<evidence type="ECO:0000313" key="3">
    <source>
        <dbReference type="EMBL" id="KAF9462721.1"/>
    </source>
</evidence>
<dbReference type="Proteomes" id="UP000807353">
    <property type="component" value="Unassembled WGS sequence"/>
</dbReference>
<feature type="transmembrane region" description="Helical" evidence="2">
    <location>
        <begin position="20"/>
        <end position="41"/>
    </location>
</feature>
<keyword evidence="4" id="KW-1185">Reference proteome</keyword>
<gene>
    <name evidence="3" type="ORF">BDZ94DRAFT_704376</name>
</gene>
<evidence type="ECO:0000256" key="1">
    <source>
        <dbReference type="SAM" id="MobiDB-lite"/>
    </source>
</evidence>
<accession>A0A9P5Y7H1</accession>
<proteinExistence type="predicted"/>
<keyword evidence="2" id="KW-0812">Transmembrane</keyword>
<feature type="compositionally biased region" description="Basic residues" evidence="1">
    <location>
        <begin position="89"/>
        <end position="98"/>
    </location>
</feature>
<keyword evidence="2" id="KW-0472">Membrane</keyword>
<reference evidence="3" key="1">
    <citation type="submission" date="2020-11" db="EMBL/GenBank/DDBJ databases">
        <authorList>
            <consortium name="DOE Joint Genome Institute"/>
            <person name="Ahrendt S."/>
            <person name="Riley R."/>
            <person name="Andreopoulos W."/>
            <person name="Labutti K."/>
            <person name="Pangilinan J."/>
            <person name="Ruiz-Duenas F.J."/>
            <person name="Barrasa J.M."/>
            <person name="Sanchez-Garcia M."/>
            <person name="Camarero S."/>
            <person name="Miyauchi S."/>
            <person name="Serrano A."/>
            <person name="Linde D."/>
            <person name="Babiker R."/>
            <person name="Drula E."/>
            <person name="Ayuso-Fernandez I."/>
            <person name="Pacheco R."/>
            <person name="Padilla G."/>
            <person name="Ferreira P."/>
            <person name="Barriuso J."/>
            <person name="Kellner H."/>
            <person name="Castanera R."/>
            <person name="Alfaro M."/>
            <person name="Ramirez L."/>
            <person name="Pisabarro A.G."/>
            <person name="Kuo A."/>
            <person name="Tritt A."/>
            <person name="Lipzen A."/>
            <person name="He G."/>
            <person name="Yan M."/>
            <person name="Ng V."/>
            <person name="Cullen D."/>
            <person name="Martin F."/>
            <person name="Rosso M.-N."/>
            <person name="Henrissat B."/>
            <person name="Hibbett D."/>
            <person name="Martinez A.T."/>
            <person name="Grigoriev I.V."/>
        </authorList>
    </citation>
    <scope>NUCLEOTIDE SEQUENCE</scope>
    <source>
        <strain evidence="3">CBS 247.69</strain>
    </source>
</reference>
<protein>
    <submittedName>
        <fullName evidence="3">Uncharacterized protein</fullName>
    </submittedName>
</protein>
<feature type="region of interest" description="Disordered" evidence="1">
    <location>
        <begin position="44"/>
        <end position="123"/>
    </location>
</feature>
<evidence type="ECO:0000256" key="2">
    <source>
        <dbReference type="SAM" id="Phobius"/>
    </source>
</evidence>
<evidence type="ECO:0000313" key="4">
    <source>
        <dbReference type="Proteomes" id="UP000807353"/>
    </source>
</evidence>
<dbReference type="AlphaFoldDB" id="A0A9P5Y7H1"/>
<sequence>MPNSGEVDGRPHNGHLGTTWEIAIVTVFVVLVFIIIGTVVFQIRRKQRRRREEEEMLDEEAGTGKKGAPSKTVESRLSDKHASPSVHPKPPKSSHRHSTTPSSSSSYPDHPSKKPPRYYWDHR</sequence>
<keyword evidence="2" id="KW-1133">Transmembrane helix</keyword>
<dbReference type="EMBL" id="MU150269">
    <property type="protein sequence ID" value="KAF9462721.1"/>
    <property type="molecule type" value="Genomic_DNA"/>
</dbReference>